<dbReference type="EMBL" id="OGUS01000132">
    <property type="protein sequence ID" value="SPC18294.1"/>
    <property type="molecule type" value="Genomic_DNA"/>
</dbReference>
<protein>
    <submittedName>
        <fullName evidence="1">Uncharacterized protein</fullName>
    </submittedName>
</protein>
<accession>A0A375GHY6</accession>
<reference evidence="1" key="1">
    <citation type="submission" date="2018-01" db="EMBL/GenBank/DDBJ databases">
        <authorList>
            <person name="Clerissi C."/>
        </authorList>
    </citation>
    <scope>NUCLEOTIDE SEQUENCE</scope>
    <source>
        <strain evidence="1">Cupriavidus oxalaticus LMG 2235</strain>
    </source>
</reference>
<evidence type="ECO:0000313" key="1">
    <source>
        <dbReference type="EMBL" id="SPC18294.1"/>
    </source>
</evidence>
<sequence>MEVAFAIGVFRIRDNADITTVIPAQAGIQRL</sequence>
<gene>
    <name evidence="1" type="ORF">CO2235_MP10429</name>
</gene>
<dbReference type="Proteomes" id="UP000256862">
    <property type="component" value="Plasmid CO2235_mp"/>
</dbReference>
<name>A0A375GHY6_9BURK</name>
<comment type="caution">
    <text evidence="1">The sequence shown here is derived from an EMBL/GenBank/DDBJ whole genome shotgun (WGS) entry which is preliminary data.</text>
</comment>
<proteinExistence type="predicted"/>
<dbReference type="AlphaFoldDB" id="A0A375GHY6"/>
<organism evidence="1">
    <name type="scientific">Cupriavidus oxalaticus</name>
    <dbReference type="NCBI Taxonomy" id="96344"/>
    <lineage>
        <taxon>Bacteria</taxon>
        <taxon>Pseudomonadati</taxon>
        <taxon>Pseudomonadota</taxon>
        <taxon>Betaproteobacteria</taxon>
        <taxon>Burkholderiales</taxon>
        <taxon>Burkholderiaceae</taxon>
        <taxon>Cupriavidus</taxon>
    </lineage>
</organism>